<keyword evidence="7 10" id="KW-0720">Serine protease</keyword>
<sequence>MTKKIFAWITAAALTGIPAVMSSPALAAPPDGLCTKADPARPVISQLPWAQQTLDPAAVWPYSTGAGVLVAVIDSGVDVDHPQLRARGKVRTGEDFFQVGKLRATFDCDSHGTAVAGIIAATPQPGIGFRGLAPGATVLPVRVSERASTDGDANEIDPLVLAQGIRYAADQRAKVINLSMAGHRDDKVVRQAIAYAQARDALVVAAAGNSQGDDDRSLPSFPAAYPGVLGVGAVDIGGSRVSASQIGPYVDLMAPGAEVVGAARRGGHNYYSGTSFAVPFVAATAALVRAAWPQLNAKQVSERLMATATPARGGSAGPAYGAGVVDPYRAVTEGLVKTSPAKMPILAHPPVDQQALDRVATWQQRVSQAWFQVGLAGTAALVILVLAAVVPAGLRRRWRPARSGPLPADRPRDEPPDQLFLLPPPSAER</sequence>
<evidence type="ECO:0000256" key="6">
    <source>
        <dbReference type="ARBA" id="ARBA00022801"/>
    </source>
</evidence>
<dbReference type="GO" id="GO:0006508">
    <property type="term" value="P:proteolysis"/>
    <property type="evidence" value="ECO:0007669"/>
    <property type="project" value="UniProtKB-KW"/>
</dbReference>
<evidence type="ECO:0000256" key="2">
    <source>
        <dbReference type="ARBA" id="ARBA00011073"/>
    </source>
</evidence>
<dbReference type="GO" id="GO:0004252">
    <property type="term" value="F:serine-type endopeptidase activity"/>
    <property type="evidence" value="ECO:0007669"/>
    <property type="project" value="UniProtKB-UniRule"/>
</dbReference>
<dbReference type="NCBIfam" id="TIGR03921">
    <property type="entry name" value="T7SS_mycosin"/>
    <property type="match status" value="1"/>
</dbReference>
<keyword evidence="6 10" id="KW-0378">Hydrolase</keyword>
<name>A0A4R6KIR9_9ACTN</name>
<evidence type="ECO:0000256" key="14">
    <source>
        <dbReference type="SAM" id="SignalP"/>
    </source>
</evidence>
<keyword evidence="3" id="KW-1003">Cell membrane</keyword>
<reference evidence="16 17" key="1">
    <citation type="submission" date="2019-03" db="EMBL/GenBank/DDBJ databases">
        <title>Genomic Encyclopedia of Type Strains, Phase III (KMG-III): the genomes of soil and plant-associated and newly described type strains.</title>
        <authorList>
            <person name="Whitman W."/>
        </authorList>
    </citation>
    <scope>NUCLEOTIDE SEQUENCE [LARGE SCALE GENOMIC DNA]</scope>
    <source>
        <strain evidence="16 17">VKM Ac-2527</strain>
    </source>
</reference>
<evidence type="ECO:0000256" key="9">
    <source>
        <dbReference type="ARBA" id="ARBA00023136"/>
    </source>
</evidence>
<evidence type="ECO:0000256" key="11">
    <source>
        <dbReference type="RuleBase" id="RU003355"/>
    </source>
</evidence>
<dbReference type="PROSITE" id="PS51892">
    <property type="entry name" value="SUBTILASE"/>
    <property type="match status" value="1"/>
</dbReference>
<dbReference type="PANTHER" id="PTHR43806">
    <property type="entry name" value="PEPTIDASE S8"/>
    <property type="match status" value="1"/>
</dbReference>
<evidence type="ECO:0000256" key="4">
    <source>
        <dbReference type="ARBA" id="ARBA00022670"/>
    </source>
</evidence>
<dbReference type="PROSITE" id="PS00136">
    <property type="entry name" value="SUBTILASE_ASP"/>
    <property type="match status" value="1"/>
</dbReference>
<evidence type="ECO:0000256" key="7">
    <source>
        <dbReference type="ARBA" id="ARBA00022825"/>
    </source>
</evidence>
<protein>
    <submittedName>
        <fullName evidence="16">Type VII secretion-associated serine protease mycosin</fullName>
    </submittedName>
</protein>
<evidence type="ECO:0000256" key="12">
    <source>
        <dbReference type="SAM" id="MobiDB-lite"/>
    </source>
</evidence>
<accession>A0A4R6KIR9</accession>
<comment type="similarity">
    <text evidence="2 10 11">Belongs to the peptidase S8 family.</text>
</comment>
<gene>
    <name evidence="16" type="ORF">EV643_104120</name>
</gene>
<dbReference type="InterPro" id="IPR000209">
    <property type="entry name" value="Peptidase_S8/S53_dom"/>
</dbReference>
<dbReference type="Gene3D" id="3.40.50.200">
    <property type="entry name" value="Peptidase S8/S53 domain"/>
    <property type="match status" value="1"/>
</dbReference>
<dbReference type="EMBL" id="SNWQ01000004">
    <property type="protein sequence ID" value="TDO50627.1"/>
    <property type="molecule type" value="Genomic_DNA"/>
</dbReference>
<proteinExistence type="inferred from homology"/>
<evidence type="ECO:0000313" key="16">
    <source>
        <dbReference type="EMBL" id="TDO50627.1"/>
    </source>
</evidence>
<dbReference type="InterPro" id="IPR023834">
    <property type="entry name" value="T7SS_pept_S8A_mycosin"/>
</dbReference>
<evidence type="ECO:0000256" key="13">
    <source>
        <dbReference type="SAM" id="Phobius"/>
    </source>
</evidence>
<dbReference type="PROSITE" id="PS00138">
    <property type="entry name" value="SUBTILASE_SER"/>
    <property type="match status" value="1"/>
</dbReference>
<keyword evidence="8 13" id="KW-1133">Transmembrane helix</keyword>
<feature type="transmembrane region" description="Helical" evidence="13">
    <location>
        <begin position="369"/>
        <end position="394"/>
    </location>
</feature>
<dbReference type="InterPro" id="IPR015500">
    <property type="entry name" value="Peptidase_S8_subtilisin-rel"/>
</dbReference>
<dbReference type="PRINTS" id="PR00723">
    <property type="entry name" value="SUBTILISIN"/>
</dbReference>
<keyword evidence="9 13" id="KW-0472">Membrane</keyword>
<evidence type="ECO:0000313" key="17">
    <source>
        <dbReference type="Proteomes" id="UP000295388"/>
    </source>
</evidence>
<evidence type="ECO:0000256" key="3">
    <source>
        <dbReference type="ARBA" id="ARBA00022475"/>
    </source>
</evidence>
<evidence type="ECO:0000256" key="1">
    <source>
        <dbReference type="ARBA" id="ARBA00004162"/>
    </source>
</evidence>
<dbReference type="InterPro" id="IPR023827">
    <property type="entry name" value="Peptidase_S8_Asp-AS"/>
</dbReference>
<evidence type="ECO:0000256" key="8">
    <source>
        <dbReference type="ARBA" id="ARBA00022989"/>
    </source>
</evidence>
<dbReference type="Proteomes" id="UP000295388">
    <property type="component" value="Unassembled WGS sequence"/>
</dbReference>
<dbReference type="SUPFAM" id="SSF52743">
    <property type="entry name" value="Subtilisin-like"/>
    <property type="match status" value="1"/>
</dbReference>
<dbReference type="InterPro" id="IPR022398">
    <property type="entry name" value="Peptidase_S8_His-AS"/>
</dbReference>
<dbReference type="PROSITE" id="PS00137">
    <property type="entry name" value="SUBTILASE_HIS"/>
    <property type="match status" value="1"/>
</dbReference>
<keyword evidence="14" id="KW-0732">Signal</keyword>
<dbReference type="InterPro" id="IPR050131">
    <property type="entry name" value="Peptidase_S8_subtilisin-like"/>
</dbReference>
<feature type="signal peptide" evidence="14">
    <location>
        <begin position="1"/>
        <end position="27"/>
    </location>
</feature>
<dbReference type="InterPro" id="IPR036852">
    <property type="entry name" value="Peptidase_S8/S53_dom_sf"/>
</dbReference>
<comment type="subcellular location">
    <subcellularLocation>
        <location evidence="1">Cell membrane</location>
        <topology evidence="1">Single-pass membrane protein</topology>
    </subcellularLocation>
</comment>
<dbReference type="InterPro" id="IPR023828">
    <property type="entry name" value="Peptidase_S8_Ser-AS"/>
</dbReference>
<evidence type="ECO:0000256" key="10">
    <source>
        <dbReference type="PROSITE-ProRule" id="PRU01240"/>
    </source>
</evidence>
<keyword evidence="5 13" id="KW-0812">Transmembrane</keyword>
<feature type="active site" description="Charge relay system" evidence="10">
    <location>
        <position position="275"/>
    </location>
</feature>
<evidence type="ECO:0000256" key="5">
    <source>
        <dbReference type="ARBA" id="ARBA00022692"/>
    </source>
</evidence>
<feature type="chain" id="PRO_5020510155" evidence="14">
    <location>
        <begin position="28"/>
        <end position="429"/>
    </location>
</feature>
<dbReference type="PANTHER" id="PTHR43806:SF11">
    <property type="entry name" value="CEREVISIN-RELATED"/>
    <property type="match status" value="1"/>
</dbReference>
<keyword evidence="17" id="KW-1185">Reference proteome</keyword>
<keyword evidence="4 10" id="KW-0645">Protease</keyword>
<feature type="domain" description="Peptidase S8/S53" evidence="15">
    <location>
        <begin position="65"/>
        <end position="323"/>
    </location>
</feature>
<comment type="caution">
    <text evidence="16">The sequence shown here is derived from an EMBL/GenBank/DDBJ whole genome shotgun (WGS) entry which is preliminary data.</text>
</comment>
<dbReference type="RefSeq" id="WP_238165487.1">
    <property type="nucleotide sequence ID" value="NZ_SNWQ01000004.1"/>
</dbReference>
<dbReference type="AlphaFoldDB" id="A0A4R6KIR9"/>
<evidence type="ECO:0000259" key="15">
    <source>
        <dbReference type="Pfam" id="PF00082"/>
    </source>
</evidence>
<dbReference type="Pfam" id="PF00082">
    <property type="entry name" value="Peptidase_S8"/>
    <property type="match status" value="1"/>
</dbReference>
<feature type="active site" description="Charge relay system" evidence="10">
    <location>
        <position position="74"/>
    </location>
</feature>
<organism evidence="16 17">
    <name type="scientific">Kribbella caucasensis</name>
    <dbReference type="NCBI Taxonomy" id="2512215"/>
    <lineage>
        <taxon>Bacteria</taxon>
        <taxon>Bacillati</taxon>
        <taxon>Actinomycetota</taxon>
        <taxon>Actinomycetes</taxon>
        <taxon>Propionibacteriales</taxon>
        <taxon>Kribbellaceae</taxon>
        <taxon>Kribbella</taxon>
    </lineage>
</organism>
<feature type="active site" description="Charge relay system" evidence="10">
    <location>
        <position position="111"/>
    </location>
</feature>
<dbReference type="GO" id="GO:0005886">
    <property type="term" value="C:plasma membrane"/>
    <property type="evidence" value="ECO:0007669"/>
    <property type="project" value="UniProtKB-SubCell"/>
</dbReference>
<feature type="region of interest" description="Disordered" evidence="12">
    <location>
        <begin position="399"/>
        <end position="429"/>
    </location>
</feature>